<evidence type="ECO:0000256" key="1">
    <source>
        <dbReference type="ARBA" id="ARBA00005165"/>
    </source>
</evidence>
<dbReference type="Gene3D" id="3.20.20.70">
    <property type="entry name" value="Aldolase class I"/>
    <property type="match status" value="1"/>
</dbReference>
<protein>
    <recommendedName>
        <fullName evidence="9">Thiamine-phosphate synthase</fullName>
        <shortName evidence="9">TP synthase</shortName>
        <shortName evidence="9">TPS</shortName>
        <ecNumber evidence="9">2.5.1.3</ecNumber>
    </recommendedName>
    <alternativeName>
        <fullName evidence="9">Thiamine-phosphate pyrophosphorylase</fullName>
        <shortName evidence="9">TMP pyrophosphorylase</shortName>
        <shortName evidence="9">TMP-PPase</shortName>
    </alternativeName>
</protein>
<sequence>MTINFNPAQLQVYLVAGTQDVPGRSLVTVVQQALAAGITAFQFRDKGASQLTATERLALGRQLKALCTAKGVPFIVDDDVDLALAIGADGIHVGQSDDQIQHVLQRVQGRLFVGLSCSTLTEIQQANRLTGLAYIGSGPIFPTTSKADADPVVGLKQLKQLVQTARVPIVAIGGITESQLPAIRRTGAAGSAVISMVTQSPNIQRTVRAMLSTGVTDDKII</sequence>
<dbReference type="InterPro" id="IPR013785">
    <property type="entry name" value="Aldolase_TIM"/>
</dbReference>
<comment type="pathway">
    <text evidence="1 9 11">Cofactor biosynthesis; thiamine diphosphate biosynthesis; thiamine phosphate from 4-amino-2-methyl-5-diphosphomethylpyrimidine and 4-methyl-5-(2-phosphoethyl)-thiazole: step 1/1.</text>
</comment>
<evidence type="ECO:0000256" key="11">
    <source>
        <dbReference type="RuleBase" id="RU004253"/>
    </source>
</evidence>
<dbReference type="SUPFAM" id="SSF51391">
    <property type="entry name" value="Thiamin phosphate synthase"/>
    <property type="match status" value="1"/>
</dbReference>
<feature type="binding site" evidence="9">
    <location>
        <begin position="42"/>
        <end position="46"/>
    </location>
    <ligand>
        <name>4-amino-2-methyl-5-(diphosphooxymethyl)pyrimidine</name>
        <dbReference type="ChEBI" id="CHEBI:57841"/>
    </ligand>
</feature>
<proteinExistence type="inferred from homology"/>
<reference evidence="13 14" key="1">
    <citation type="submission" date="2018-11" db="EMBL/GenBank/DDBJ databases">
        <authorList>
            <person name="Wuyts S."/>
        </authorList>
    </citation>
    <scope>NUCLEOTIDE SEQUENCE [LARGE SCALE GENOMIC DNA]</scope>
    <source>
        <strain evidence="13">Lactobacillus mudanjiangensis AMBF249</strain>
    </source>
</reference>
<comment type="similarity">
    <text evidence="9 10">Belongs to the thiamine-phosphate synthase family.</text>
</comment>
<dbReference type="RefSeq" id="WP_130844434.1">
    <property type="nucleotide sequence ID" value="NZ_BJDY01000003.1"/>
</dbReference>
<dbReference type="CDD" id="cd00564">
    <property type="entry name" value="TMP_TenI"/>
    <property type="match status" value="1"/>
</dbReference>
<feature type="domain" description="Thiamine phosphate synthase/TenI" evidence="12">
    <location>
        <begin position="12"/>
        <end position="196"/>
    </location>
</feature>
<feature type="binding site" evidence="9">
    <location>
        <position position="116"/>
    </location>
    <ligand>
        <name>4-amino-2-methyl-5-(diphosphooxymethyl)pyrimidine</name>
        <dbReference type="ChEBI" id="CHEBI:57841"/>
    </ligand>
</feature>
<evidence type="ECO:0000256" key="2">
    <source>
        <dbReference type="ARBA" id="ARBA00022679"/>
    </source>
</evidence>
<dbReference type="EC" id="2.5.1.3" evidence="9"/>
<evidence type="ECO:0000256" key="3">
    <source>
        <dbReference type="ARBA" id="ARBA00022723"/>
    </source>
</evidence>
<dbReference type="InterPro" id="IPR022998">
    <property type="entry name" value="ThiamineP_synth_TenI"/>
</dbReference>
<dbReference type="GO" id="GO:0004789">
    <property type="term" value="F:thiamine-phosphate diphosphorylase activity"/>
    <property type="evidence" value="ECO:0007669"/>
    <property type="project" value="UniProtKB-UniRule"/>
</dbReference>
<dbReference type="OrthoDB" id="9812206at2"/>
<evidence type="ECO:0000256" key="6">
    <source>
        <dbReference type="ARBA" id="ARBA00047334"/>
    </source>
</evidence>
<keyword evidence="5 9" id="KW-0784">Thiamine biosynthesis</keyword>
<comment type="catalytic activity">
    <reaction evidence="8 9 10">
        <text>2-[(2R,5Z)-2-carboxy-4-methylthiazol-5(2H)-ylidene]ethyl phosphate + 4-amino-2-methyl-5-(diphosphooxymethyl)pyrimidine + 2 H(+) = thiamine phosphate + CO2 + diphosphate</text>
        <dbReference type="Rhea" id="RHEA:47844"/>
        <dbReference type="ChEBI" id="CHEBI:15378"/>
        <dbReference type="ChEBI" id="CHEBI:16526"/>
        <dbReference type="ChEBI" id="CHEBI:33019"/>
        <dbReference type="ChEBI" id="CHEBI:37575"/>
        <dbReference type="ChEBI" id="CHEBI:57841"/>
        <dbReference type="ChEBI" id="CHEBI:62899"/>
        <dbReference type="EC" id="2.5.1.3"/>
    </reaction>
</comment>
<comment type="catalytic activity">
    <reaction evidence="7 9 10">
        <text>2-(2-carboxy-4-methylthiazol-5-yl)ethyl phosphate + 4-amino-2-methyl-5-(diphosphooxymethyl)pyrimidine + 2 H(+) = thiamine phosphate + CO2 + diphosphate</text>
        <dbReference type="Rhea" id="RHEA:47848"/>
        <dbReference type="ChEBI" id="CHEBI:15378"/>
        <dbReference type="ChEBI" id="CHEBI:16526"/>
        <dbReference type="ChEBI" id="CHEBI:33019"/>
        <dbReference type="ChEBI" id="CHEBI:37575"/>
        <dbReference type="ChEBI" id="CHEBI:57841"/>
        <dbReference type="ChEBI" id="CHEBI:62890"/>
        <dbReference type="EC" id="2.5.1.3"/>
    </reaction>
</comment>
<feature type="binding site" evidence="9">
    <location>
        <begin position="143"/>
        <end position="145"/>
    </location>
    <ligand>
        <name>2-[(2R,5Z)-2-carboxy-4-methylthiazol-5(2H)-ylidene]ethyl phosphate</name>
        <dbReference type="ChEBI" id="CHEBI:62899"/>
    </ligand>
</feature>
<keyword evidence="3 9" id="KW-0479">Metal-binding</keyword>
<evidence type="ECO:0000313" key="14">
    <source>
        <dbReference type="Proteomes" id="UP000289996"/>
    </source>
</evidence>
<dbReference type="InterPro" id="IPR034291">
    <property type="entry name" value="TMP_synthase"/>
</dbReference>
<dbReference type="GO" id="GO:0000287">
    <property type="term" value="F:magnesium ion binding"/>
    <property type="evidence" value="ECO:0007669"/>
    <property type="project" value="UniProtKB-UniRule"/>
</dbReference>
<dbReference type="Proteomes" id="UP000289996">
    <property type="component" value="Unassembled WGS sequence"/>
</dbReference>
<dbReference type="EMBL" id="UYIG01000001">
    <property type="protein sequence ID" value="VDG26654.1"/>
    <property type="molecule type" value="Genomic_DNA"/>
</dbReference>
<feature type="binding site" evidence="9">
    <location>
        <position position="97"/>
    </location>
    <ligand>
        <name>Mg(2+)</name>
        <dbReference type="ChEBI" id="CHEBI:18420"/>
    </ligand>
</feature>
<dbReference type="InterPro" id="IPR036206">
    <property type="entry name" value="ThiamineP_synth_sf"/>
</dbReference>
<dbReference type="NCBIfam" id="TIGR00693">
    <property type="entry name" value="thiE"/>
    <property type="match status" value="1"/>
</dbReference>
<dbReference type="PANTHER" id="PTHR20857:SF15">
    <property type="entry name" value="THIAMINE-PHOSPHATE SYNTHASE"/>
    <property type="match status" value="1"/>
</dbReference>
<comment type="cofactor">
    <cofactor evidence="9">
        <name>Mg(2+)</name>
        <dbReference type="ChEBI" id="CHEBI:18420"/>
    </cofactor>
    <text evidence="9">Binds 1 Mg(2+) ion per subunit.</text>
</comment>
<feature type="binding site" evidence="9">
    <location>
        <position position="78"/>
    </location>
    <ligand>
        <name>Mg(2+)</name>
        <dbReference type="ChEBI" id="CHEBI:18420"/>
    </ligand>
</feature>
<evidence type="ECO:0000256" key="9">
    <source>
        <dbReference type="HAMAP-Rule" id="MF_00097"/>
    </source>
</evidence>
<evidence type="ECO:0000313" key="13">
    <source>
        <dbReference type="EMBL" id="VDG26654.1"/>
    </source>
</evidence>
<gene>
    <name evidence="9" type="primary">thiE</name>
    <name evidence="13" type="ORF">MUDAN_MDHGFNIF_00090</name>
</gene>
<dbReference type="AlphaFoldDB" id="A0A660DUR7"/>
<dbReference type="Pfam" id="PF02581">
    <property type="entry name" value="TMP-TENI"/>
    <property type="match status" value="1"/>
</dbReference>
<organism evidence="13 14">
    <name type="scientific">Lactiplantibacillus mudanjiangensis</name>
    <dbReference type="NCBI Taxonomy" id="1296538"/>
    <lineage>
        <taxon>Bacteria</taxon>
        <taxon>Bacillati</taxon>
        <taxon>Bacillota</taxon>
        <taxon>Bacilli</taxon>
        <taxon>Lactobacillales</taxon>
        <taxon>Lactobacillaceae</taxon>
        <taxon>Lactiplantibacillus</taxon>
    </lineage>
</organism>
<dbReference type="GO" id="GO:0009228">
    <property type="term" value="P:thiamine biosynthetic process"/>
    <property type="evidence" value="ECO:0007669"/>
    <property type="project" value="UniProtKB-KW"/>
</dbReference>
<accession>A0A660DUR7</accession>
<evidence type="ECO:0000256" key="7">
    <source>
        <dbReference type="ARBA" id="ARBA00047851"/>
    </source>
</evidence>
<dbReference type="UniPathway" id="UPA00060">
    <property type="reaction ID" value="UER00141"/>
</dbReference>
<dbReference type="FunFam" id="3.20.20.70:FF:000096">
    <property type="entry name" value="Thiamine-phosphate synthase"/>
    <property type="match status" value="1"/>
</dbReference>
<evidence type="ECO:0000259" key="12">
    <source>
        <dbReference type="Pfam" id="PF02581"/>
    </source>
</evidence>
<keyword evidence="4 9" id="KW-0460">Magnesium</keyword>
<keyword evidence="14" id="KW-1185">Reference proteome</keyword>
<comment type="function">
    <text evidence="9">Condenses 4-methyl-5-(beta-hydroxyethyl)thiazole monophosphate (THZ-P) and 2-methyl-4-amino-5-hydroxymethyl pyrimidine pyrophosphate (HMP-PP) to form thiamine monophosphate (TMP).</text>
</comment>
<evidence type="ECO:0000256" key="10">
    <source>
        <dbReference type="RuleBase" id="RU003826"/>
    </source>
</evidence>
<dbReference type="PANTHER" id="PTHR20857">
    <property type="entry name" value="THIAMINE-PHOSPHATE PYROPHOSPHORYLASE"/>
    <property type="match status" value="1"/>
</dbReference>
<dbReference type="GO" id="GO:0009229">
    <property type="term" value="P:thiamine diphosphate biosynthetic process"/>
    <property type="evidence" value="ECO:0007669"/>
    <property type="project" value="UniProtKB-UniRule"/>
</dbReference>
<feature type="binding site" evidence="9">
    <location>
        <position position="146"/>
    </location>
    <ligand>
        <name>4-amino-2-methyl-5-(diphosphooxymethyl)pyrimidine</name>
        <dbReference type="ChEBI" id="CHEBI:57841"/>
    </ligand>
</feature>
<feature type="binding site" evidence="9">
    <location>
        <position position="77"/>
    </location>
    <ligand>
        <name>4-amino-2-methyl-5-(diphosphooxymethyl)pyrimidine</name>
        <dbReference type="ChEBI" id="CHEBI:57841"/>
    </ligand>
</feature>
<evidence type="ECO:0000256" key="4">
    <source>
        <dbReference type="ARBA" id="ARBA00022842"/>
    </source>
</evidence>
<feature type="binding site" evidence="9">
    <location>
        <position position="174"/>
    </location>
    <ligand>
        <name>2-[(2R,5Z)-2-carboxy-4-methylthiazol-5(2H)-ylidene]ethyl phosphate</name>
        <dbReference type="ChEBI" id="CHEBI:62899"/>
    </ligand>
</feature>
<keyword evidence="2 9" id="KW-0808">Transferase</keyword>
<dbReference type="GO" id="GO:0005737">
    <property type="term" value="C:cytoplasm"/>
    <property type="evidence" value="ECO:0007669"/>
    <property type="project" value="TreeGrafter"/>
</dbReference>
<dbReference type="HAMAP" id="MF_00097">
    <property type="entry name" value="TMP_synthase"/>
    <property type="match status" value="1"/>
</dbReference>
<evidence type="ECO:0000256" key="8">
    <source>
        <dbReference type="ARBA" id="ARBA00047883"/>
    </source>
</evidence>
<evidence type="ECO:0000256" key="5">
    <source>
        <dbReference type="ARBA" id="ARBA00022977"/>
    </source>
</evidence>
<comment type="catalytic activity">
    <reaction evidence="6 9 10">
        <text>4-methyl-5-(2-phosphooxyethyl)-thiazole + 4-amino-2-methyl-5-(diphosphooxymethyl)pyrimidine + H(+) = thiamine phosphate + diphosphate</text>
        <dbReference type="Rhea" id="RHEA:22328"/>
        <dbReference type="ChEBI" id="CHEBI:15378"/>
        <dbReference type="ChEBI" id="CHEBI:33019"/>
        <dbReference type="ChEBI" id="CHEBI:37575"/>
        <dbReference type="ChEBI" id="CHEBI:57841"/>
        <dbReference type="ChEBI" id="CHEBI:58296"/>
        <dbReference type="EC" id="2.5.1.3"/>
    </reaction>
</comment>
<name>A0A660DUR7_9LACO</name>
<feature type="binding site" evidence="9">
    <location>
        <begin position="194"/>
        <end position="195"/>
    </location>
    <ligand>
        <name>2-[(2R,5Z)-2-carboxy-4-methylthiazol-5(2H)-ylidene]ethyl phosphate</name>
        <dbReference type="ChEBI" id="CHEBI:62899"/>
    </ligand>
</feature>